<sequence length="235" mass="27156">MTNDDKIRRAFENKNWQEIKVTDSWQIFKIMAEFVDGFDKLAKIGPCVSIFGSARTKNDSKYYQTSEECARLLSERGYGVISGGGPGIMEAANKGAFEAGGKSVGLNIELPFEQFHNKYLDRDKILEFDYFFVRKVMFMKYSQGFIILPGGFGTMDESFEAMTLIQTGKIARFPIVFVGIDYWKGLFDWVEKNMLEHEHNISPEDLNLYRLVDTAEEATEHIFRFYDKYVLKPNF</sequence>
<organism evidence="3 4">
    <name type="scientific">Mucilaginibacter mallensis</name>
    <dbReference type="NCBI Taxonomy" id="652787"/>
    <lineage>
        <taxon>Bacteria</taxon>
        <taxon>Pseudomonadati</taxon>
        <taxon>Bacteroidota</taxon>
        <taxon>Sphingobacteriia</taxon>
        <taxon>Sphingobacteriales</taxon>
        <taxon>Sphingobacteriaceae</taxon>
        <taxon>Mucilaginibacter</taxon>
    </lineage>
</organism>
<dbReference type="NCBIfam" id="TIGR00730">
    <property type="entry name" value="Rossman fold protein, TIGR00730 family"/>
    <property type="match status" value="1"/>
</dbReference>
<dbReference type="PANTHER" id="PTHR43393">
    <property type="entry name" value="CYTOKININ RIBOSIDE 5'-MONOPHOSPHATE PHOSPHORIBOHYDROLASE"/>
    <property type="match status" value="1"/>
</dbReference>
<comment type="similarity">
    <text evidence="2">Belongs to the LOG family.</text>
</comment>
<dbReference type="InterPro" id="IPR005269">
    <property type="entry name" value="LOG"/>
</dbReference>
<protein>
    <recommendedName>
        <fullName evidence="2">Cytokinin riboside 5'-monophosphate phosphoribohydrolase</fullName>
        <ecNumber evidence="2">3.2.2.n1</ecNumber>
    </recommendedName>
</protein>
<dbReference type="RefSeq" id="WP_091371415.1">
    <property type="nucleotide sequence ID" value="NZ_LT629740.1"/>
</dbReference>
<accession>A0A1H1V260</accession>
<dbReference type="GO" id="GO:0009691">
    <property type="term" value="P:cytokinin biosynthetic process"/>
    <property type="evidence" value="ECO:0007669"/>
    <property type="project" value="UniProtKB-UniRule"/>
</dbReference>
<dbReference type="PANTHER" id="PTHR43393:SF3">
    <property type="entry name" value="LYSINE DECARBOXYLASE-LIKE PROTEIN"/>
    <property type="match status" value="1"/>
</dbReference>
<dbReference type="Gene3D" id="3.40.50.450">
    <property type="match status" value="1"/>
</dbReference>
<dbReference type="EC" id="3.2.2.n1" evidence="2"/>
<gene>
    <name evidence="3" type="ORF">SAMN05216490_1807</name>
</gene>
<dbReference type="SUPFAM" id="SSF102405">
    <property type="entry name" value="MCP/YpsA-like"/>
    <property type="match status" value="1"/>
</dbReference>
<dbReference type="STRING" id="652787.SAMN05216490_1807"/>
<name>A0A1H1V260_MUCMA</name>
<evidence type="ECO:0000313" key="4">
    <source>
        <dbReference type="Proteomes" id="UP000199679"/>
    </source>
</evidence>
<dbReference type="Pfam" id="PF03641">
    <property type="entry name" value="Lysine_decarbox"/>
    <property type="match status" value="1"/>
</dbReference>
<dbReference type="Proteomes" id="UP000199679">
    <property type="component" value="Chromosome I"/>
</dbReference>
<dbReference type="InterPro" id="IPR031100">
    <property type="entry name" value="LOG_fam"/>
</dbReference>
<keyword evidence="2" id="KW-0203">Cytokinin biosynthesis</keyword>
<comment type="catalytic activity">
    <reaction evidence="1">
        <text>AMP + H2O = D-ribose 5-phosphate + adenine</text>
        <dbReference type="Rhea" id="RHEA:20129"/>
        <dbReference type="ChEBI" id="CHEBI:15377"/>
        <dbReference type="ChEBI" id="CHEBI:16708"/>
        <dbReference type="ChEBI" id="CHEBI:78346"/>
        <dbReference type="ChEBI" id="CHEBI:456215"/>
        <dbReference type="EC" id="3.2.2.4"/>
    </reaction>
</comment>
<reference evidence="3 4" key="1">
    <citation type="submission" date="2016-10" db="EMBL/GenBank/DDBJ databases">
        <authorList>
            <person name="de Groot N.N."/>
        </authorList>
    </citation>
    <scope>NUCLEOTIDE SEQUENCE [LARGE SCALE GENOMIC DNA]</scope>
    <source>
        <strain evidence="3 4">MP1X4</strain>
    </source>
</reference>
<dbReference type="InterPro" id="IPR052341">
    <property type="entry name" value="LOG_family_nucleotidases"/>
</dbReference>
<proteinExistence type="inferred from homology"/>
<dbReference type="AlphaFoldDB" id="A0A1H1V260"/>
<keyword evidence="2" id="KW-0378">Hydrolase</keyword>
<dbReference type="EMBL" id="LT629740">
    <property type="protein sequence ID" value="SDS78466.1"/>
    <property type="molecule type" value="Genomic_DNA"/>
</dbReference>
<evidence type="ECO:0000256" key="2">
    <source>
        <dbReference type="RuleBase" id="RU363015"/>
    </source>
</evidence>
<dbReference type="GO" id="GO:0005829">
    <property type="term" value="C:cytosol"/>
    <property type="evidence" value="ECO:0007669"/>
    <property type="project" value="TreeGrafter"/>
</dbReference>
<evidence type="ECO:0000256" key="1">
    <source>
        <dbReference type="ARBA" id="ARBA00000274"/>
    </source>
</evidence>
<dbReference type="OrthoDB" id="9801098at2"/>
<evidence type="ECO:0000313" key="3">
    <source>
        <dbReference type="EMBL" id="SDS78466.1"/>
    </source>
</evidence>
<keyword evidence="4" id="KW-1185">Reference proteome</keyword>
<dbReference type="GO" id="GO:0008714">
    <property type="term" value="F:AMP nucleosidase activity"/>
    <property type="evidence" value="ECO:0007669"/>
    <property type="project" value="UniProtKB-EC"/>
</dbReference>